<evidence type="ECO:0000256" key="1">
    <source>
        <dbReference type="SAM" id="MobiDB-lite"/>
    </source>
</evidence>
<accession>A0A9X1FYU3</accession>
<keyword evidence="4" id="KW-1185">Reference proteome</keyword>
<sequence>MTTTPIIIAWLVGALIALAAGWTLSRELRQRGRDQDTPAETHSDFETAMRNWTRMQDEADL</sequence>
<comment type="caution">
    <text evidence="3">The sequence shown here is derived from an EMBL/GenBank/DDBJ whole genome shotgun (WGS) entry which is preliminary data.</text>
</comment>
<dbReference type="RefSeq" id="WP_219507786.1">
    <property type="nucleotide sequence ID" value="NZ_JAHXDN010000010.1"/>
</dbReference>
<feature type="region of interest" description="Disordered" evidence="1">
    <location>
        <begin position="29"/>
        <end position="49"/>
    </location>
</feature>
<name>A0A9X1FYU3_9RHOB</name>
<evidence type="ECO:0000313" key="4">
    <source>
        <dbReference type="Proteomes" id="UP001138661"/>
    </source>
</evidence>
<evidence type="ECO:0000313" key="3">
    <source>
        <dbReference type="EMBL" id="MBW4710705.1"/>
    </source>
</evidence>
<protein>
    <submittedName>
        <fullName evidence="3">Uncharacterized protein</fullName>
    </submittedName>
</protein>
<gene>
    <name evidence="3" type="ORF">KX928_23190</name>
</gene>
<feature type="compositionally biased region" description="Basic and acidic residues" evidence="1">
    <location>
        <begin position="29"/>
        <end position="47"/>
    </location>
</feature>
<keyword evidence="2" id="KW-0812">Transmembrane</keyword>
<feature type="transmembrane region" description="Helical" evidence="2">
    <location>
        <begin position="6"/>
        <end position="24"/>
    </location>
</feature>
<dbReference type="EMBL" id="JAHXDN010000010">
    <property type="protein sequence ID" value="MBW4710705.1"/>
    <property type="molecule type" value="Genomic_DNA"/>
</dbReference>
<dbReference type="AlphaFoldDB" id="A0A9X1FYU3"/>
<organism evidence="3 4">
    <name type="scientific">Roseobacter insulae</name>
    <dbReference type="NCBI Taxonomy" id="2859783"/>
    <lineage>
        <taxon>Bacteria</taxon>
        <taxon>Pseudomonadati</taxon>
        <taxon>Pseudomonadota</taxon>
        <taxon>Alphaproteobacteria</taxon>
        <taxon>Rhodobacterales</taxon>
        <taxon>Roseobacteraceae</taxon>
        <taxon>Roseobacter</taxon>
    </lineage>
</organism>
<reference evidence="3" key="1">
    <citation type="submission" date="2021-07" db="EMBL/GenBank/DDBJ databases">
        <title>Roseobacter insulae sp. nov., isolated from a tidal flat.</title>
        <authorList>
            <person name="Park S."/>
            <person name="Yoon J.-H."/>
        </authorList>
    </citation>
    <scope>NUCLEOTIDE SEQUENCE</scope>
    <source>
        <strain evidence="3">YSTF-M11</strain>
    </source>
</reference>
<evidence type="ECO:0000256" key="2">
    <source>
        <dbReference type="SAM" id="Phobius"/>
    </source>
</evidence>
<keyword evidence="2" id="KW-0472">Membrane</keyword>
<dbReference type="Proteomes" id="UP001138661">
    <property type="component" value="Unassembled WGS sequence"/>
</dbReference>
<proteinExistence type="predicted"/>
<keyword evidence="2" id="KW-1133">Transmembrane helix</keyword>